<keyword evidence="2" id="KW-0548">Nucleotidyltransferase</keyword>
<protein>
    <submittedName>
        <fullName evidence="2">ThiF family adenylyltransferase</fullName>
    </submittedName>
</protein>
<dbReference type="EMBL" id="WNKX01000006">
    <property type="protein sequence ID" value="MTW10885.1"/>
    <property type="molecule type" value="Genomic_DNA"/>
</dbReference>
<evidence type="ECO:0000313" key="2">
    <source>
        <dbReference type="EMBL" id="MTW10885.1"/>
    </source>
</evidence>
<comment type="caution">
    <text evidence="2">The sequence shown here is derived from an EMBL/GenBank/DDBJ whole genome shotgun (WGS) entry which is preliminary data.</text>
</comment>
<dbReference type="GO" id="GO:0061504">
    <property type="term" value="P:cyclic threonylcarbamoyladenosine biosynthetic process"/>
    <property type="evidence" value="ECO:0007669"/>
    <property type="project" value="TreeGrafter"/>
</dbReference>
<dbReference type="Pfam" id="PF00899">
    <property type="entry name" value="ThiF"/>
    <property type="match status" value="1"/>
</dbReference>
<dbReference type="CDD" id="cd01483">
    <property type="entry name" value="E1_enzyme_family"/>
    <property type="match status" value="1"/>
</dbReference>
<dbReference type="SUPFAM" id="SSF69572">
    <property type="entry name" value="Activating enzymes of the ubiquitin-like proteins"/>
    <property type="match status" value="1"/>
</dbReference>
<evidence type="ECO:0000313" key="3">
    <source>
        <dbReference type="Proteomes" id="UP000472320"/>
    </source>
</evidence>
<keyword evidence="2" id="KW-0808">Transferase</keyword>
<dbReference type="PANTHER" id="PTHR43267:SF1">
    <property type="entry name" value="TRNA THREONYLCARBAMOYLADENOSINE DEHYDRATASE"/>
    <property type="match status" value="1"/>
</dbReference>
<dbReference type="GO" id="GO:0008641">
    <property type="term" value="F:ubiquitin-like modifier activating enzyme activity"/>
    <property type="evidence" value="ECO:0007669"/>
    <property type="project" value="InterPro"/>
</dbReference>
<sequence>MAESDNELRFDYAQAFSRNIGWVTEQEQQVLRHRCAAIAGAGGVGGVHLLTLARMGVGAFNLADFDTFDVPNFNRQAGAFVSTLGQPKVEVMARMARDINPEVKIRVFPQGVNQGNLREFLQDADVYVDGLDFFAFEARRQTYAMCEEMGVPATCAAPLGMGVAALNFVPGGMSFEDYFGWGNLPELEMAIRFLVGLAPAGLHRSYLVPGGINLAERRGASTAMACQLCSGVAATQAIKMMLKRGNIRAAPHGFQYDAYRDKYVHTWRPGGNRHPLQWLAIQLARRKINALLAQQGGGKI</sequence>
<dbReference type="AlphaFoldDB" id="A0A6L6QF60"/>
<reference evidence="2 3" key="1">
    <citation type="submission" date="2019-11" db="EMBL/GenBank/DDBJ databases">
        <title>Type strains purchased from KCTC, JCM and DSMZ.</title>
        <authorList>
            <person name="Lu H."/>
        </authorList>
    </citation>
    <scope>NUCLEOTIDE SEQUENCE [LARGE SCALE GENOMIC DNA]</scope>
    <source>
        <strain evidence="2 3">JCM 31587</strain>
    </source>
</reference>
<name>A0A6L6QF60_9BURK</name>
<evidence type="ECO:0000259" key="1">
    <source>
        <dbReference type="Pfam" id="PF00899"/>
    </source>
</evidence>
<dbReference type="GO" id="GO:0016779">
    <property type="term" value="F:nucleotidyltransferase activity"/>
    <property type="evidence" value="ECO:0007669"/>
    <property type="project" value="UniProtKB-KW"/>
</dbReference>
<accession>A0A6L6QF60</accession>
<feature type="domain" description="THIF-type NAD/FAD binding fold" evidence="1">
    <location>
        <begin position="17"/>
        <end position="274"/>
    </location>
</feature>
<dbReference type="InterPro" id="IPR000594">
    <property type="entry name" value="ThiF_NAD_FAD-bd"/>
</dbReference>
<dbReference type="InterPro" id="IPR045886">
    <property type="entry name" value="ThiF/MoeB/HesA"/>
</dbReference>
<dbReference type="GO" id="GO:0061503">
    <property type="term" value="F:tRNA threonylcarbamoyladenosine dehydratase"/>
    <property type="evidence" value="ECO:0007669"/>
    <property type="project" value="TreeGrafter"/>
</dbReference>
<keyword evidence="3" id="KW-1185">Reference proteome</keyword>
<dbReference type="Proteomes" id="UP000472320">
    <property type="component" value="Unassembled WGS sequence"/>
</dbReference>
<dbReference type="InterPro" id="IPR035985">
    <property type="entry name" value="Ubiquitin-activating_enz"/>
</dbReference>
<dbReference type="NCBIfam" id="NF006077">
    <property type="entry name" value="PRK08223.1"/>
    <property type="match status" value="1"/>
</dbReference>
<organism evidence="2 3">
    <name type="scientific">Massilia eburnea</name>
    <dbReference type="NCBI Taxonomy" id="1776165"/>
    <lineage>
        <taxon>Bacteria</taxon>
        <taxon>Pseudomonadati</taxon>
        <taxon>Pseudomonadota</taxon>
        <taxon>Betaproteobacteria</taxon>
        <taxon>Burkholderiales</taxon>
        <taxon>Oxalobacteraceae</taxon>
        <taxon>Telluria group</taxon>
        <taxon>Massilia</taxon>
    </lineage>
</organism>
<dbReference type="Gene3D" id="3.40.50.720">
    <property type="entry name" value="NAD(P)-binding Rossmann-like Domain"/>
    <property type="match status" value="1"/>
</dbReference>
<proteinExistence type="predicted"/>
<dbReference type="RefSeq" id="WP_155453822.1">
    <property type="nucleotide sequence ID" value="NZ_WNKX01000006.1"/>
</dbReference>
<dbReference type="PANTHER" id="PTHR43267">
    <property type="entry name" value="TRNA THREONYLCARBAMOYLADENOSINE DEHYDRATASE"/>
    <property type="match status" value="1"/>
</dbReference>
<gene>
    <name evidence="2" type="ORF">GM658_09735</name>
</gene>
<dbReference type="OrthoDB" id="272552at2"/>